<proteinExistence type="predicted"/>
<feature type="domain" description="ER-bound oxygenase mpaB/mpaB'/Rubber oxygenase catalytic" evidence="1">
    <location>
        <begin position="2"/>
        <end position="101"/>
    </location>
</feature>
<protein>
    <submittedName>
        <fullName evidence="2">Uncharacterized protein conserved in bacteria</fullName>
    </submittedName>
</protein>
<organism evidence="2 3">
    <name type="scientific">Gordonia paraffinivorans</name>
    <dbReference type="NCBI Taxonomy" id="175628"/>
    <lineage>
        <taxon>Bacteria</taxon>
        <taxon>Bacillati</taxon>
        <taxon>Actinomycetota</taxon>
        <taxon>Actinomycetes</taxon>
        <taxon>Mycobacteriales</taxon>
        <taxon>Gordoniaceae</taxon>
        <taxon>Gordonia</taxon>
    </lineage>
</organism>
<comment type="caution">
    <text evidence="2">The sequence shown here is derived from an EMBL/GenBank/DDBJ whole genome shotgun (WGS) entry which is preliminary data.</text>
</comment>
<evidence type="ECO:0000259" key="1">
    <source>
        <dbReference type="Pfam" id="PF09995"/>
    </source>
</evidence>
<dbReference type="Pfam" id="PF09995">
    <property type="entry name" value="MPAB_Lcp_cat"/>
    <property type="match status" value="1"/>
</dbReference>
<evidence type="ECO:0000313" key="3">
    <source>
        <dbReference type="Proteomes" id="UP000360750"/>
    </source>
</evidence>
<evidence type="ECO:0000313" key="2">
    <source>
        <dbReference type="EMBL" id="VFA81687.1"/>
    </source>
</evidence>
<dbReference type="Proteomes" id="UP000360750">
    <property type="component" value="Unassembled WGS sequence"/>
</dbReference>
<gene>
    <name evidence="2" type="ORF">NCTC8139_00661</name>
</gene>
<dbReference type="AlphaFoldDB" id="A0ABD7UZA2"/>
<dbReference type="InterPro" id="IPR018713">
    <property type="entry name" value="MPAB/Lcp_cat_dom"/>
</dbReference>
<reference evidence="2 3" key="1">
    <citation type="submission" date="2019-02" db="EMBL/GenBank/DDBJ databases">
        <authorList>
            <consortium name="Pathogen Informatics"/>
        </authorList>
    </citation>
    <scope>NUCLEOTIDE SEQUENCE [LARGE SCALE GENOMIC DNA]</scope>
    <source>
        <strain evidence="2 3">3012STDY6756503</strain>
    </source>
</reference>
<dbReference type="EMBL" id="CAACYD010000005">
    <property type="protein sequence ID" value="VFA81687.1"/>
    <property type="molecule type" value="Genomic_DNA"/>
</dbReference>
<name>A0ABD7UZA2_9ACTN</name>
<sequence>MGAAAMMGTLHPDMAWMAYEHTRAIERVNGVPTGRFDEKAMQSRSGHTLSFFFGVAMASTPVAERVTRTVRAMHDRVEGVRPDGHPYKASDPDLLTWDYCTQA</sequence>
<accession>A0ABD7UZA2</accession>